<reference evidence="15" key="1">
    <citation type="submission" date="2022-11" db="EMBL/GenBank/DDBJ databases">
        <title>Genome Resource of Sclerotinia nivalis Strain SnTB1, a Plant Pathogen Isolated from American Ginseng.</title>
        <authorList>
            <person name="Fan S."/>
        </authorList>
    </citation>
    <scope>NUCLEOTIDE SEQUENCE</scope>
    <source>
        <strain evidence="15">SnTB1</strain>
    </source>
</reference>
<dbReference type="PANTHER" id="PTHR13948">
    <property type="entry name" value="RNA-BINDING PROTEIN"/>
    <property type="match status" value="1"/>
</dbReference>
<dbReference type="InterPro" id="IPR013087">
    <property type="entry name" value="Znf_C2H2_type"/>
</dbReference>
<feature type="region of interest" description="Disordered" evidence="10">
    <location>
        <begin position="609"/>
        <end position="675"/>
    </location>
</feature>
<evidence type="ECO:0000313" key="15">
    <source>
        <dbReference type="EMBL" id="KAJ8067869.1"/>
    </source>
</evidence>
<dbReference type="InterPro" id="IPR000467">
    <property type="entry name" value="G_patch_dom"/>
</dbReference>
<dbReference type="Pfam" id="PF00076">
    <property type="entry name" value="RRM_1"/>
    <property type="match status" value="2"/>
</dbReference>
<evidence type="ECO:0000256" key="7">
    <source>
        <dbReference type="ARBA" id="ARBA00023242"/>
    </source>
</evidence>
<evidence type="ECO:0000259" key="11">
    <source>
        <dbReference type="PROSITE" id="PS50102"/>
    </source>
</evidence>
<keyword evidence="7" id="KW-0539">Nucleus</keyword>
<feature type="region of interest" description="Disordered" evidence="10">
    <location>
        <begin position="1"/>
        <end position="124"/>
    </location>
</feature>
<keyword evidence="6 8" id="KW-0694">RNA-binding</keyword>
<dbReference type="PROSITE" id="PS50174">
    <property type="entry name" value="G_PATCH"/>
    <property type="match status" value="1"/>
</dbReference>
<dbReference type="SUPFAM" id="SSF54928">
    <property type="entry name" value="RNA-binding domain, RBD"/>
    <property type="match status" value="2"/>
</dbReference>
<dbReference type="PROSITE" id="PS01358">
    <property type="entry name" value="ZF_RANBP2_1"/>
    <property type="match status" value="1"/>
</dbReference>
<dbReference type="Gene3D" id="4.10.1060.10">
    <property type="entry name" value="Zinc finger, RanBP2-type"/>
    <property type="match status" value="1"/>
</dbReference>
<dbReference type="PROSITE" id="PS50199">
    <property type="entry name" value="ZF_RANBP2_2"/>
    <property type="match status" value="1"/>
</dbReference>
<evidence type="ECO:0000256" key="9">
    <source>
        <dbReference type="PROSITE-ProRule" id="PRU00322"/>
    </source>
</evidence>
<protein>
    <recommendedName>
        <fullName evidence="17">RNA-binding protein</fullName>
    </recommendedName>
</protein>
<comment type="subcellular location">
    <subcellularLocation>
        <location evidence="1">Nucleus</location>
    </subcellularLocation>
</comment>
<organism evidence="15 16">
    <name type="scientific">Sclerotinia nivalis</name>
    <dbReference type="NCBI Taxonomy" id="352851"/>
    <lineage>
        <taxon>Eukaryota</taxon>
        <taxon>Fungi</taxon>
        <taxon>Dikarya</taxon>
        <taxon>Ascomycota</taxon>
        <taxon>Pezizomycotina</taxon>
        <taxon>Leotiomycetes</taxon>
        <taxon>Helotiales</taxon>
        <taxon>Sclerotiniaceae</taxon>
        <taxon>Sclerotinia</taxon>
    </lineage>
</organism>
<dbReference type="AlphaFoldDB" id="A0A9X0AST2"/>
<dbReference type="InterPro" id="IPR055494">
    <property type="entry name" value="DUF7066"/>
</dbReference>
<dbReference type="SMART" id="SM00547">
    <property type="entry name" value="ZnF_RBZ"/>
    <property type="match status" value="1"/>
</dbReference>
<dbReference type="SUPFAM" id="SSF90209">
    <property type="entry name" value="Ran binding protein zinc finger-like"/>
    <property type="match status" value="1"/>
</dbReference>
<feature type="compositionally biased region" description="Polar residues" evidence="10">
    <location>
        <begin position="635"/>
        <end position="646"/>
    </location>
</feature>
<proteinExistence type="predicted"/>
<evidence type="ECO:0000256" key="8">
    <source>
        <dbReference type="PROSITE-ProRule" id="PRU00176"/>
    </source>
</evidence>
<evidence type="ECO:0000256" key="10">
    <source>
        <dbReference type="SAM" id="MobiDB-lite"/>
    </source>
</evidence>
<dbReference type="InterPro" id="IPR035979">
    <property type="entry name" value="RBD_domain_sf"/>
</dbReference>
<dbReference type="EMBL" id="JAPEIS010000003">
    <property type="protein sequence ID" value="KAJ8067869.1"/>
    <property type="molecule type" value="Genomic_DNA"/>
</dbReference>
<evidence type="ECO:0000256" key="3">
    <source>
        <dbReference type="ARBA" id="ARBA00022737"/>
    </source>
</evidence>
<dbReference type="InterPro" id="IPR000504">
    <property type="entry name" value="RRM_dom"/>
</dbReference>
<feature type="domain" description="RRM" evidence="11">
    <location>
        <begin position="124"/>
        <end position="213"/>
    </location>
</feature>
<dbReference type="PANTHER" id="PTHR13948:SF3">
    <property type="entry name" value="FI21118P1"/>
    <property type="match status" value="1"/>
</dbReference>
<dbReference type="GO" id="GO:0003723">
    <property type="term" value="F:RNA binding"/>
    <property type="evidence" value="ECO:0007669"/>
    <property type="project" value="UniProtKB-UniRule"/>
</dbReference>
<dbReference type="GO" id="GO:0005634">
    <property type="term" value="C:nucleus"/>
    <property type="evidence" value="ECO:0007669"/>
    <property type="project" value="UniProtKB-SubCell"/>
</dbReference>
<dbReference type="InterPro" id="IPR036443">
    <property type="entry name" value="Znf_RanBP2_sf"/>
</dbReference>
<dbReference type="Gene3D" id="3.30.70.330">
    <property type="match status" value="2"/>
</dbReference>
<gene>
    <name evidence="15" type="ORF">OCU04_003456</name>
</gene>
<dbReference type="InterPro" id="IPR001876">
    <property type="entry name" value="Znf_RanBP2"/>
</dbReference>
<keyword evidence="16" id="KW-1185">Reference proteome</keyword>
<dbReference type="SMART" id="SM00443">
    <property type="entry name" value="G_patch"/>
    <property type="match status" value="1"/>
</dbReference>
<evidence type="ECO:0008006" key="17">
    <source>
        <dbReference type="Google" id="ProtNLM"/>
    </source>
</evidence>
<evidence type="ECO:0000256" key="6">
    <source>
        <dbReference type="ARBA" id="ARBA00022884"/>
    </source>
</evidence>
<feature type="compositionally biased region" description="Basic and acidic residues" evidence="10">
    <location>
        <begin position="624"/>
        <end position="634"/>
    </location>
</feature>
<evidence type="ECO:0000259" key="14">
    <source>
        <dbReference type="PROSITE" id="PS50199"/>
    </source>
</evidence>
<keyword evidence="5" id="KW-0862">Zinc</keyword>
<sequence>MSSRPYRPGPDADMYDDQEYSSEYRHHGAPGYDSYQSRKDNSRSPPRGHAPGRPYDSEYSERAYREDRNQYDNRYERGYDRERSSSPRREKRGRYTDRDREGYRSPVHGRSRSRSPHHGAPPNRTIIFEGLPLDMTQEDILKELQNSLRVEGVEEIRLIKDKKTGISRGFAFAQFYTLPEAKRFLEEHYPSISFYGPLQASEPTKVRIAYSREKNDQERTSKHEDDWKCDVCYTLNYSYRMMCFKCNGPRTSTQMQPHSDSLSLITLGPTAHGVVMTQGNVSSYSGFATTGDSDASPDETASQFLLLRGLEPGVTEELLAKGVSKLYKTKASTSADVHTAKKTKISSTSADASLGAKEGSLRRVLLIRDRKTNDSWRYGFAEFASVEDAQNALAKYNATDKFTISSKPVMVSYIHAGVFVPVLDVLNEESARFTFSPLSNSAVNLMYWDTTAYASELSTVIPEAPVRKMNNERVRLANAAANEGLVGGKDGELRSKKRKVEKDSVASTKKVVAPHLQFWTNRHNEIHGLPAKDFEDNEPDSTAAIAKSISEPVADAPPTQSYADMDRKCCILCSRQFKTEAEVNKHERISQLHRDNTKNEELVSKALAKLKKSASDSTSAENSAYRDRAKERRQAFNQPKQPAAQHNKSKTSSSMTSSPSQKEEDNEPAAPAQSKGAALLGKMGWNAGEGLGAQGTGRTEAITTELYTQGVGLGAEGGKLGDAMMEAERQTKGDYKAFVGRTKEKAKERYETLG</sequence>
<dbReference type="Pfam" id="PF01585">
    <property type="entry name" value="G-patch"/>
    <property type="match status" value="1"/>
</dbReference>
<evidence type="ECO:0000313" key="16">
    <source>
        <dbReference type="Proteomes" id="UP001152300"/>
    </source>
</evidence>
<dbReference type="Proteomes" id="UP001152300">
    <property type="component" value="Unassembled WGS sequence"/>
</dbReference>
<evidence type="ECO:0000259" key="13">
    <source>
        <dbReference type="PROSITE" id="PS50174"/>
    </source>
</evidence>
<dbReference type="OrthoDB" id="29221at2759"/>
<evidence type="ECO:0000256" key="2">
    <source>
        <dbReference type="ARBA" id="ARBA00022723"/>
    </source>
</evidence>
<accession>A0A9X0AST2</accession>
<feature type="compositionally biased region" description="Basic residues" evidence="10">
    <location>
        <begin position="107"/>
        <end position="117"/>
    </location>
</feature>
<dbReference type="GO" id="GO:0000398">
    <property type="term" value="P:mRNA splicing, via spliceosome"/>
    <property type="evidence" value="ECO:0007669"/>
    <property type="project" value="TreeGrafter"/>
</dbReference>
<dbReference type="GO" id="GO:0008270">
    <property type="term" value="F:zinc ion binding"/>
    <property type="evidence" value="ECO:0007669"/>
    <property type="project" value="UniProtKB-KW"/>
</dbReference>
<feature type="compositionally biased region" description="Basic and acidic residues" evidence="10">
    <location>
        <begin position="55"/>
        <end position="103"/>
    </location>
</feature>
<dbReference type="Pfam" id="PF23217">
    <property type="entry name" value="DUF7066"/>
    <property type="match status" value="1"/>
</dbReference>
<feature type="domain" description="G-patch" evidence="13">
    <location>
        <begin position="672"/>
        <end position="718"/>
    </location>
</feature>
<keyword evidence="2" id="KW-0479">Metal-binding</keyword>
<evidence type="ECO:0000256" key="1">
    <source>
        <dbReference type="ARBA" id="ARBA00004123"/>
    </source>
</evidence>
<evidence type="ECO:0000256" key="5">
    <source>
        <dbReference type="ARBA" id="ARBA00022833"/>
    </source>
</evidence>
<comment type="caution">
    <text evidence="15">The sequence shown here is derived from an EMBL/GenBank/DDBJ whole genome shotgun (WGS) entry which is preliminary data.</text>
</comment>
<dbReference type="PROSITE" id="PS50102">
    <property type="entry name" value="RRM"/>
    <property type="match status" value="2"/>
</dbReference>
<feature type="compositionally biased region" description="Low complexity" evidence="10">
    <location>
        <begin position="650"/>
        <end position="660"/>
    </location>
</feature>
<dbReference type="InterPro" id="IPR012677">
    <property type="entry name" value="Nucleotide-bd_a/b_plait_sf"/>
</dbReference>
<feature type="domain" description="RRM" evidence="11">
    <location>
        <begin position="303"/>
        <end position="416"/>
    </location>
</feature>
<keyword evidence="4 9" id="KW-0863">Zinc-finger</keyword>
<evidence type="ECO:0000259" key="12">
    <source>
        <dbReference type="PROSITE" id="PS50157"/>
    </source>
</evidence>
<feature type="domain" description="C2H2-type" evidence="12">
    <location>
        <begin position="567"/>
        <end position="598"/>
    </location>
</feature>
<feature type="domain" description="RanBP2-type" evidence="14">
    <location>
        <begin position="223"/>
        <end position="252"/>
    </location>
</feature>
<dbReference type="SMART" id="SM00360">
    <property type="entry name" value="RRM"/>
    <property type="match status" value="2"/>
</dbReference>
<name>A0A9X0AST2_9HELO</name>
<dbReference type="PROSITE" id="PS50157">
    <property type="entry name" value="ZINC_FINGER_C2H2_2"/>
    <property type="match status" value="1"/>
</dbReference>
<keyword evidence="3" id="KW-0677">Repeat</keyword>
<evidence type="ECO:0000256" key="4">
    <source>
        <dbReference type="ARBA" id="ARBA00022771"/>
    </source>
</evidence>